<dbReference type="InterPro" id="IPR007278">
    <property type="entry name" value="DUF397"/>
</dbReference>
<comment type="caution">
    <text evidence="3">The sequence shown here is derived from an EMBL/GenBank/DDBJ whole genome shotgun (WGS) entry which is preliminary data.</text>
</comment>
<protein>
    <recommendedName>
        <fullName evidence="2">DUF397 domain-containing protein</fullName>
    </recommendedName>
</protein>
<gene>
    <name evidence="3" type="ORF">Aco03nite_000620</name>
</gene>
<keyword evidence="4" id="KW-1185">Reference proteome</keyword>
<organism evidence="3 4">
    <name type="scientific">Actinoplanes couchii</name>
    <dbReference type="NCBI Taxonomy" id="403638"/>
    <lineage>
        <taxon>Bacteria</taxon>
        <taxon>Bacillati</taxon>
        <taxon>Actinomycetota</taxon>
        <taxon>Actinomycetes</taxon>
        <taxon>Micromonosporales</taxon>
        <taxon>Micromonosporaceae</taxon>
        <taxon>Actinoplanes</taxon>
    </lineage>
</organism>
<sequence>MQFTEWRKSKRSGSQSNCVMVRHNSTHVQVKDSKDPEGPVLTFTHDAWADFVGGAHGGEFDLD</sequence>
<accession>A0ABQ3WZF4</accession>
<evidence type="ECO:0000313" key="4">
    <source>
        <dbReference type="Proteomes" id="UP000612282"/>
    </source>
</evidence>
<reference evidence="3 4" key="1">
    <citation type="submission" date="2021-01" db="EMBL/GenBank/DDBJ databases">
        <title>Whole genome shotgun sequence of Actinoplanes couchii NBRC 106145.</title>
        <authorList>
            <person name="Komaki H."/>
            <person name="Tamura T."/>
        </authorList>
    </citation>
    <scope>NUCLEOTIDE SEQUENCE [LARGE SCALE GENOMIC DNA]</scope>
    <source>
        <strain evidence="3 4">NBRC 106145</strain>
    </source>
</reference>
<dbReference type="EMBL" id="BOMG01000003">
    <property type="protein sequence ID" value="GID51658.1"/>
    <property type="molecule type" value="Genomic_DNA"/>
</dbReference>
<evidence type="ECO:0000313" key="3">
    <source>
        <dbReference type="EMBL" id="GID51658.1"/>
    </source>
</evidence>
<name>A0ABQ3WZF4_9ACTN</name>
<dbReference type="Proteomes" id="UP000612282">
    <property type="component" value="Unassembled WGS sequence"/>
</dbReference>
<feature type="domain" description="DUF397" evidence="2">
    <location>
        <begin position="5"/>
        <end position="55"/>
    </location>
</feature>
<evidence type="ECO:0000256" key="1">
    <source>
        <dbReference type="SAM" id="MobiDB-lite"/>
    </source>
</evidence>
<evidence type="ECO:0000259" key="2">
    <source>
        <dbReference type="Pfam" id="PF04149"/>
    </source>
</evidence>
<dbReference type="Pfam" id="PF04149">
    <property type="entry name" value="DUF397"/>
    <property type="match status" value="1"/>
</dbReference>
<feature type="region of interest" description="Disordered" evidence="1">
    <location>
        <begin position="1"/>
        <end position="37"/>
    </location>
</feature>
<dbReference type="RefSeq" id="WP_203792384.1">
    <property type="nucleotide sequence ID" value="NZ_BAAAQE010000090.1"/>
</dbReference>
<proteinExistence type="predicted"/>